<keyword evidence="6" id="KW-0067">ATP-binding</keyword>
<feature type="non-terminal residue" evidence="11">
    <location>
        <position position="262"/>
    </location>
</feature>
<dbReference type="GO" id="GO:0000049">
    <property type="term" value="F:tRNA binding"/>
    <property type="evidence" value="ECO:0007669"/>
    <property type="project" value="UniProtKB-KW"/>
</dbReference>
<dbReference type="NCBIfam" id="TIGR00420">
    <property type="entry name" value="trmU"/>
    <property type="match status" value="1"/>
</dbReference>
<protein>
    <recommendedName>
        <fullName evidence="1">tRNA-uridine 2-sulfurtransferase</fullName>
        <ecNumber evidence="1">2.8.1.13</ecNumber>
    </recommendedName>
</protein>
<keyword evidence="3" id="KW-0808">Transferase</keyword>
<dbReference type="EC" id="2.8.1.13" evidence="1"/>
<dbReference type="Pfam" id="PF20259">
    <property type="entry name" value="tRNA_Me_trans_M"/>
    <property type="match status" value="1"/>
</dbReference>
<feature type="non-terminal residue" evidence="11">
    <location>
        <position position="1"/>
    </location>
</feature>
<comment type="catalytic activity">
    <reaction evidence="9">
        <text>S-sulfanyl-L-cysteinyl-[protein] + uridine(34) in tRNA + AH2 + ATP = 2-thiouridine(34) in tRNA + L-cysteinyl-[protein] + A + AMP + diphosphate + H(+)</text>
        <dbReference type="Rhea" id="RHEA:47032"/>
        <dbReference type="Rhea" id="RHEA-COMP:10131"/>
        <dbReference type="Rhea" id="RHEA-COMP:11726"/>
        <dbReference type="Rhea" id="RHEA-COMP:11727"/>
        <dbReference type="Rhea" id="RHEA-COMP:11728"/>
        <dbReference type="ChEBI" id="CHEBI:13193"/>
        <dbReference type="ChEBI" id="CHEBI:15378"/>
        <dbReference type="ChEBI" id="CHEBI:17499"/>
        <dbReference type="ChEBI" id="CHEBI:29950"/>
        <dbReference type="ChEBI" id="CHEBI:30616"/>
        <dbReference type="ChEBI" id="CHEBI:33019"/>
        <dbReference type="ChEBI" id="CHEBI:61963"/>
        <dbReference type="ChEBI" id="CHEBI:65315"/>
        <dbReference type="ChEBI" id="CHEBI:87170"/>
        <dbReference type="ChEBI" id="CHEBI:456215"/>
        <dbReference type="EC" id="2.8.1.13"/>
    </reaction>
</comment>
<evidence type="ECO:0000256" key="4">
    <source>
        <dbReference type="ARBA" id="ARBA00022694"/>
    </source>
</evidence>
<feature type="domain" description="tRNA-specific 2-thiouridylase MnmA-like central" evidence="10">
    <location>
        <begin position="162"/>
        <end position="226"/>
    </location>
</feature>
<organism evidence="11 12">
    <name type="scientific">Candidatus Magasanikbacteria bacterium RIFOXYD2_FULL_36_9</name>
    <dbReference type="NCBI Taxonomy" id="1798707"/>
    <lineage>
        <taxon>Bacteria</taxon>
        <taxon>Candidatus Magasanikiibacteriota</taxon>
    </lineage>
</organism>
<keyword evidence="4" id="KW-0819">tRNA processing</keyword>
<evidence type="ECO:0000313" key="11">
    <source>
        <dbReference type="EMBL" id="OGH89856.1"/>
    </source>
</evidence>
<dbReference type="PANTHER" id="PTHR11933">
    <property type="entry name" value="TRNA 5-METHYLAMINOMETHYL-2-THIOURIDYLATE -METHYLTRANSFERASE"/>
    <property type="match status" value="1"/>
</dbReference>
<dbReference type="GO" id="GO:0002143">
    <property type="term" value="P:tRNA wobble position uridine thiolation"/>
    <property type="evidence" value="ECO:0007669"/>
    <property type="project" value="TreeGrafter"/>
</dbReference>
<keyword evidence="2" id="KW-0820">tRNA-binding</keyword>
<proteinExistence type="predicted"/>
<evidence type="ECO:0000256" key="2">
    <source>
        <dbReference type="ARBA" id="ARBA00022555"/>
    </source>
</evidence>
<dbReference type="InterPro" id="IPR023382">
    <property type="entry name" value="MnmA-like_central_sf"/>
</dbReference>
<comment type="caution">
    <text evidence="11">The sequence shown here is derived from an EMBL/GenBank/DDBJ whole genome shotgun (WGS) entry which is preliminary data.</text>
</comment>
<dbReference type="Gene3D" id="3.40.50.620">
    <property type="entry name" value="HUPs"/>
    <property type="match status" value="1"/>
</dbReference>
<gene>
    <name evidence="11" type="ORF">A2537_01320</name>
</gene>
<evidence type="ECO:0000256" key="7">
    <source>
        <dbReference type="ARBA" id="ARBA00022884"/>
    </source>
</evidence>
<keyword evidence="8" id="KW-1015">Disulfide bond</keyword>
<evidence type="ECO:0000256" key="9">
    <source>
        <dbReference type="ARBA" id="ARBA00051542"/>
    </source>
</evidence>
<dbReference type="FunFam" id="2.30.30.280:FF:000001">
    <property type="entry name" value="tRNA-specific 2-thiouridylase MnmA"/>
    <property type="match status" value="1"/>
</dbReference>
<dbReference type="InterPro" id="IPR014729">
    <property type="entry name" value="Rossmann-like_a/b/a_fold"/>
</dbReference>
<dbReference type="NCBIfam" id="NF001138">
    <property type="entry name" value="PRK00143.1"/>
    <property type="match status" value="1"/>
</dbReference>
<dbReference type="EMBL" id="MFRC01000021">
    <property type="protein sequence ID" value="OGH89856.1"/>
    <property type="molecule type" value="Genomic_DNA"/>
</dbReference>
<evidence type="ECO:0000313" key="12">
    <source>
        <dbReference type="Proteomes" id="UP000178490"/>
    </source>
</evidence>
<dbReference type="SUPFAM" id="SSF52402">
    <property type="entry name" value="Adenine nucleotide alpha hydrolases-like"/>
    <property type="match status" value="1"/>
</dbReference>
<dbReference type="PANTHER" id="PTHR11933:SF5">
    <property type="entry name" value="MITOCHONDRIAL TRNA-SPECIFIC 2-THIOURIDYLASE 1"/>
    <property type="match status" value="1"/>
</dbReference>
<keyword evidence="7" id="KW-0694">RNA-binding</keyword>
<dbReference type="InterPro" id="IPR046884">
    <property type="entry name" value="MnmA-like_central"/>
</dbReference>
<dbReference type="AlphaFoldDB" id="A0A1F6P110"/>
<dbReference type="Proteomes" id="UP000178490">
    <property type="component" value="Unassembled WGS sequence"/>
</dbReference>
<name>A0A1F6P110_9BACT</name>
<evidence type="ECO:0000256" key="3">
    <source>
        <dbReference type="ARBA" id="ARBA00022679"/>
    </source>
</evidence>
<evidence type="ECO:0000256" key="5">
    <source>
        <dbReference type="ARBA" id="ARBA00022741"/>
    </source>
</evidence>
<dbReference type="GO" id="GO:0103016">
    <property type="term" value="F:tRNA-uridine 2-sulfurtransferase activity"/>
    <property type="evidence" value="ECO:0007669"/>
    <property type="project" value="UniProtKB-EC"/>
</dbReference>
<dbReference type="Pfam" id="PF03054">
    <property type="entry name" value="tRNA_Me_trans"/>
    <property type="match status" value="1"/>
</dbReference>
<reference evidence="11 12" key="1">
    <citation type="journal article" date="2016" name="Nat. Commun.">
        <title>Thousands of microbial genomes shed light on interconnected biogeochemical processes in an aquifer system.</title>
        <authorList>
            <person name="Anantharaman K."/>
            <person name="Brown C.T."/>
            <person name="Hug L.A."/>
            <person name="Sharon I."/>
            <person name="Castelle C.J."/>
            <person name="Probst A.J."/>
            <person name="Thomas B.C."/>
            <person name="Singh A."/>
            <person name="Wilkins M.J."/>
            <person name="Karaoz U."/>
            <person name="Brodie E.L."/>
            <person name="Williams K.H."/>
            <person name="Hubbard S.S."/>
            <person name="Banfield J.F."/>
        </authorList>
    </citation>
    <scope>NUCLEOTIDE SEQUENCE [LARGE SCALE GENOMIC DNA]</scope>
</reference>
<evidence type="ECO:0000256" key="8">
    <source>
        <dbReference type="ARBA" id="ARBA00023157"/>
    </source>
</evidence>
<dbReference type="GO" id="GO:0005524">
    <property type="term" value="F:ATP binding"/>
    <property type="evidence" value="ECO:0007669"/>
    <property type="project" value="UniProtKB-KW"/>
</dbReference>
<dbReference type="CDD" id="cd01998">
    <property type="entry name" value="MnmA_TRMU-like"/>
    <property type="match status" value="1"/>
</dbReference>
<evidence type="ECO:0000256" key="1">
    <source>
        <dbReference type="ARBA" id="ARBA00011949"/>
    </source>
</evidence>
<sequence length="262" mass="30228">SSGQSCWRDDYHDALRVAAKLGIQLLRLDFVKEYSRDVLDYMYKEYELGRTPNPDVLCNKFVKFGAWLNKARELGFDYIATGHYARIKKNGRKFLLQEAKDKNKDQTYFLHQLNQEQLKSVLFPIGSYNKEQVRKLATKFDLPTAQKEESMGICFVGEVPMRDFLKNKIKVSPGKIIDENQNVLGKHDGLAYYTIGQRNLGLNSNDGKPMFVLDKDFQKNELVVGSENSPLLYKKEINVEGVNWTASDLPKLPLKCKIRLRH</sequence>
<dbReference type="InterPro" id="IPR004506">
    <property type="entry name" value="MnmA-like"/>
</dbReference>
<accession>A0A1F6P110</accession>
<keyword evidence="5" id="KW-0547">Nucleotide-binding</keyword>
<evidence type="ECO:0000259" key="10">
    <source>
        <dbReference type="Pfam" id="PF20259"/>
    </source>
</evidence>
<dbReference type="Gene3D" id="2.30.30.280">
    <property type="entry name" value="Adenine nucleotide alpha hydrolases-like domains"/>
    <property type="match status" value="1"/>
</dbReference>
<evidence type="ECO:0000256" key="6">
    <source>
        <dbReference type="ARBA" id="ARBA00022840"/>
    </source>
</evidence>